<proteinExistence type="predicted"/>
<feature type="domain" description="CRAL-TRIO" evidence="3">
    <location>
        <begin position="433"/>
        <end position="606"/>
    </location>
</feature>
<dbReference type="SMART" id="SM00516">
    <property type="entry name" value="SEC14"/>
    <property type="match status" value="1"/>
</dbReference>
<evidence type="ECO:0000259" key="3">
    <source>
        <dbReference type="PROSITE" id="PS50191"/>
    </source>
</evidence>
<feature type="compositionally biased region" description="Basic and acidic residues" evidence="1">
    <location>
        <begin position="347"/>
        <end position="362"/>
    </location>
</feature>
<feature type="region of interest" description="Disordered" evidence="1">
    <location>
        <begin position="1"/>
        <end position="32"/>
    </location>
</feature>
<feature type="compositionally biased region" description="Basic and acidic residues" evidence="1">
    <location>
        <begin position="603"/>
        <end position="614"/>
    </location>
</feature>
<gene>
    <name evidence="4" type="ORF">PECAL_5P22440</name>
</gene>
<dbReference type="SUPFAM" id="SSF52087">
    <property type="entry name" value="CRAL/TRIO domain"/>
    <property type="match status" value="1"/>
</dbReference>
<comment type="caution">
    <text evidence="4">The sequence shown here is derived from an EMBL/GenBank/DDBJ whole genome shotgun (WGS) entry which is preliminary data.</text>
</comment>
<reference evidence="4" key="1">
    <citation type="submission" date="2021-11" db="EMBL/GenBank/DDBJ databases">
        <authorList>
            <consortium name="Genoscope - CEA"/>
            <person name="William W."/>
        </authorList>
    </citation>
    <scope>NUCLEOTIDE SEQUENCE</scope>
</reference>
<dbReference type="Gene3D" id="3.40.525.10">
    <property type="entry name" value="CRAL-TRIO lipid binding domain"/>
    <property type="match status" value="1"/>
</dbReference>
<dbReference type="SUPFAM" id="SSF50729">
    <property type="entry name" value="PH domain-like"/>
    <property type="match status" value="1"/>
</dbReference>
<evidence type="ECO:0000313" key="5">
    <source>
        <dbReference type="Proteomes" id="UP000789595"/>
    </source>
</evidence>
<feature type="compositionally biased region" description="Basic and acidic residues" evidence="1">
    <location>
        <begin position="210"/>
        <end position="230"/>
    </location>
</feature>
<dbReference type="Pfam" id="PF00650">
    <property type="entry name" value="CRAL_TRIO"/>
    <property type="match status" value="1"/>
</dbReference>
<dbReference type="PANTHER" id="PTHR45657">
    <property type="entry name" value="CRAL-TRIO DOMAIN-CONTAINING PROTEIN YKL091C-RELATED"/>
    <property type="match status" value="1"/>
</dbReference>
<organism evidence="4 5">
    <name type="scientific">Pelagomonas calceolata</name>
    <dbReference type="NCBI Taxonomy" id="35677"/>
    <lineage>
        <taxon>Eukaryota</taxon>
        <taxon>Sar</taxon>
        <taxon>Stramenopiles</taxon>
        <taxon>Ochrophyta</taxon>
        <taxon>Pelagophyceae</taxon>
        <taxon>Pelagomonadales</taxon>
        <taxon>Pelagomonadaceae</taxon>
        <taxon>Pelagomonas</taxon>
    </lineage>
</organism>
<keyword evidence="2" id="KW-1133">Transmembrane helix</keyword>
<evidence type="ECO:0000313" key="4">
    <source>
        <dbReference type="EMBL" id="CAH0377715.1"/>
    </source>
</evidence>
<feature type="compositionally biased region" description="Basic and acidic residues" evidence="1">
    <location>
        <begin position="13"/>
        <end position="30"/>
    </location>
</feature>
<dbReference type="AlphaFoldDB" id="A0A8J2SY67"/>
<dbReference type="PANTHER" id="PTHR45657:SF61">
    <property type="entry name" value="CRAL-TRIO DOMAIN-CONTAINING PROTEIN"/>
    <property type="match status" value="1"/>
</dbReference>
<feature type="transmembrane region" description="Helical" evidence="2">
    <location>
        <begin position="294"/>
        <end position="319"/>
    </location>
</feature>
<feature type="region of interest" description="Disordered" evidence="1">
    <location>
        <begin position="342"/>
        <end position="375"/>
    </location>
</feature>
<dbReference type="Proteomes" id="UP000789595">
    <property type="component" value="Unassembled WGS sequence"/>
</dbReference>
<feature type="compositionally biased region" description="Basic residues" evidence="1">
    <location>
        <begin position="1"/>
        <end position="12"/>
    </location>
</feature>
<keyword evidence="2" id="KW-0812">Transmembrane</keyword>
<feature type="region of interest" description="Disordered" evidence="1">
    <location>
        <begin position="595"/>
        <end position="620"/>
    </location>
</feature>
<dbReference type="InterPro" id="IPR036865">
    <property type="entry name" value="CRAL-TRIO_dom_sf"/>
</dbReference>
<feature type="region of interest" description="Disordered" evidence="1">
    <location>
        <begin position="202"/>
        <end position="230"/>
    </location>
</feature>
<dbReference type="CDD" id="cd00170">
    <property type="entry name" value="SEC14"/>
    <property type="match status" value="1"/>
</dbReference>
<sequence length="620" mass="69129">MEPPRRTIRRRHTLGDRPKSQPSLSKRDQRNLAPAAKDWREAAYSLGILKTGYLETASEQWDRSAAATSSVKKTRFVVLTHAQLSWFKRNPGDTEYGDERGAIPLDQVTSVKLDGEKIEVFDQGGLRRWFLCRDGKAKAWRDAIDVARQARCRSPAASSPREAPSALIIRTRQYAKSIVETRAAYGAATLVEPAAPGSEAASHLAATASDRWRRDAGGERETRSRRADTRRCHTGEGFEVLRKNGDVKIDASSLAKAAAVGRCVLKADDGARVVLRAVAAEAPTRVKRSFFSSLVLLASVLYTIYALGLKAIFAIPLYAAALQKAYELLPEKVDDDRVAFSLTLEPPPKEKSSESDHSRSPERVPIAPETIPNKVDPSDTAAVRAAEAATGVGRKFIVGSNGDMREARKKWRASQRWRAHYGTDKILEEPHPKFKAIKKAYPHFWIGHGRDGQLVYLERIGHVDMNMLARENVSLQDMVRHYVAVHEFTWAYLAPERDGPRSYQCVLFDVDGLQLAQCRGVRYQFVKACAKIAREHYPERVSRVVICNAPQWFQVVWKVVKPWVDPKTVAKVSIVRAGVETLSALREICDDSQIPESFGGSNKDPERSEPERRLAAAMAA</sequence>
<evidence type="ECO:0000256" key="1">
    <source>
        <dbReference type="SAM" id="MobiDB-lite"/>
    </source>
</evidence>
<dbReference type="EMBL" id="CAKKNE010000005">
    <property type="protein sequence ID" value="CAH0377715.1"/>
    <property type="molecule type" value="Genomic_DNA"/>
</dbReference>
<protein>
    <recommendedName>
        <fullName evidence="3">CRAL-TRIO domain-containing protein</fullName>
    </recommendedName>
</protein>
<name>A0A8J2SY67_9STRA</name>
<keyword evidence="5" id="KW-1185">Reference proteome</keyword>
<evidence type="ECO:0000256" key="2">
    <source>
        <dbReference type="SAM" id="Phobius"/>
    </source>
</evidence>
<dbReference type="InterPro" id="IPR001251">
    <property type="entry name" value="CRAL-TRIO_dom"/>
</dbReference>
<accession>A0A8J2SY67</accession>
<dbReference type="InterPro" id="IPR051026">
    <property type="entry name" value="PI/PC_transfer"/>
</dbReference>
<keyword evidence="2" id="KW-0472">Membrane</keyword>
<dbReference type="OrthoDB" id="187604at2759"/>
<dbReference type="PROSITE" id="PS50191">
    <property type="entry name" value="CRAL_TRIO"/>
    <property type="match status" value="1"/>
</dbReference>